<dbReference type="OrthoDB" id="9799225at2"/>
<feature type="transmembrane region" description="Helical" evidence="8">
    <location>
        <begin position="12"/>
        <end position="28"/>
    </location>
</feature>
<evidence type="ECO:0000256" key="5">
    <source>
        <dbReference type="ARBA" id="ARBA00022692"/>
    </source>
</evidence>
<keyword evidence="3" id="KW-0813">Transport</keyword>
<dbReference type="InterPro" id="IPR002549">
    <property type="entry name" value="AI-2E-like"/>
</dbReference>
<dbReference type="EMBL" id="CP036262">
    <property type="protein sequence ID" value="QDS94321.1"/>
    <property type="molecule type" value="Genomic_DNA"/>
</dbReference>
<evidence type="ECO:0000313" key="9">
    <source>
        <dbReference type="EMBL" id="QDS94321.1"/>
    </source>
</evidence>
<feature type="transmembrane region" description="Helical" evidence="8">
    <location>
        <begin position="270"/>
        <end position="293"/>
    </location>
</feature>
<feature type="transmembrane region" description="Helical" evidence="8">
    <location>
        <begin position="34"/>
        <end position="51"/>
    </location>
</feature>
<proteinExistence type="inferred from homology"/>
<dbReference type="AlphaFoldDB" id="A0A517MHG8"/>
<accession>A0A517MHG8</accession>
<keyword evidence="7 8" id="KW-0472">Membrane</keyword>
<feature type="transmembrane region" description="Helical" evidence="8">
    <location>
        <begin position="201"/>
        <end position="221"/>
    </location>
</feature>
<dbReference type="PANTHER" id="PTHR21716">
    <property type="entry name" value="TRANSMEMBRANE PROTEIN"/>
    <property type="match status" value="1"/>
</dbReference>
<keyword evidence="10" id="KW-1185">Reference proteome</keyword>
<evidence type="ECO:0000256" key="2">
    <source>
        <dbReference type="ARBA" id="ARBA00009773"/>
    </source>
</evidence>
<evidence type="ECO:0000256" key="6">
    <source>
        <dbReference type="ARBA" id="ARBA00022989"/>
    </source>
</evidence>
<reference evidence="9 10" key="1">
    <citation type="submission" date="2019-02" db="EMBL/GenBank/DDBJ databases">
        <title>Deep-cultivation of Planctomycetes and their phenomic and genomic characterization uncovers novel biology.</title>
        <authorList>
            <person name="Wiegand S."/>
            <person name="Jogler M."/>
            <person name="Boedeker C."/>
            <person name="Pinto D."/>
            <person name="Vollmers J."/>
            <person name="Rivas-Marin E."/>
            <person name="Kohn T."/>
            <person name="Peeters S.H."/>
            <person name="Heuer A."/>
            <person name="Rast P."/>
            <person name="Oberbeckmann S."/>
            <person name="Bunk B."/>
            <person name="Jeske O."/>
            <person name="Meyerdierks A."/>
            <person name="Storesund J.E."/>
            <person name="Kallscheuer N."/>
            <person name="Luecker S."/>
            <person name="Lage O.M."/>
            <person name="Pohl T."/>
            <person name="Merkel B.J."/>
            <person name="Hornburger P."/>
            <person name="Mueller R.-W."/>
            <person name="Bruemmer F."/>
            <person name="Labrenz M."/>
            <person name="Spormann A.M."/>
            <person name="Op den Camp H."/>
            <person name="Overmann J."/>
            <person name="Amann R."/>
            <person name="Jetten M.S.M."/>
            <person name="Mascher T."/>
            <person name="Medema M.H."/>
            <person name="Devos D.P."/>
            <person name="Kaster A.-K."/>
            <person name="Ovreas L."/>
            <person name="Rohde M."/>
            <person name="Galperin M.Y."/>
            <person name="Jogler C."/>
        </authorList>
    </citation>
    <scope>NUCLEOTIDE SEQUENCE [LARGE SCALE GENOMIC DNA]</scope>
    <source>
        <strain evidence="9 10">FF011L</strain>
    </source>
</reference>
<feature type="transmembrane region" description="Helical" evidence="8">
    <location>
        <begin position="341"/>
        <end position="362"/>
    </location>
</feature>
<organism evidence="9 10">
    <name type="scientific">Roseimaritima multifibrata</name>
    <dbReference type="NCBI Taxonomy" id="1930274"/>
    <lineage>
        <taxon>Bacteria</taxon>
        <taxon>Pseudomonadati</taxon>
        <taxon>Planctomycetota</taxon>
        <taxon>Planctomycetia</taxon>
        <taxon>Pirellulales</taxon>
        <taxon>Pirellulaceae</taxon>
        <taxon>Roseimaritima</taxon>
    </lineage>
</organism>
<gene>
    <name evidence="9" type="primary">tqsA_2</name>
    <name evidence="9" type="ORF">FF011L_31000</name>
</gene>
<feature type="transmembrane region" description="Helical" evidence="8">
    <location>
        <begin position="242"/>
        <end position="264"/>
    </location>
</feature>
<name>A0A517MHG8_9BACT</name>
<dbReference type="PANTHER" id="PTHR21716:SF53">
    <property type="entry name" value="PERMEASE PERM-RELATED"/>
    <property type="match status" value="1"/>
</dbReference>
<dbReference type="Proteomes" id="UP000320672">
    <property type="component" value="Chromosome"/>
</dbReference>
<dbReference type="KEGG" id="rml:FF011L_31000"/>
<evidence type="ECO:0000256" key="4">
    <source>
        <dbReference type="ARBA" id="ARBA00022475"/>
    </source>
</evidence>
<protein>
    <submittedName>
        <fullName evidence="9">AI-2 transport protein TqsA</fullName>
    </submittedName>
</protein>
<evidence type="ECO:0000256" key="3">
    <source>
        <dbReference type="ARBA" id="ARBA00022448"/>
    </source>
</evidence>
<evidence type="ECO:0000256" key="1">
    <source>
        <dbReference type="ARBA" id="ARBA00004651"/>
    </source>
</evidence>
<sequence>MESQPSHAKIQTFCLVVIATAVVIYLIYWLRPVLVPFVVAAFVVSGVTPIVEAFEKRLGVSRVIAAGLTFLIGLMATVVLGICLWLSVAQMAEHGDLYRIRVLKLSTTIDKVITDTHNWARQFSLTSELDYELDGSTDAEFASQSNLDLHGETSDPLRSDLAAAPTGVQREIANSKHPRVEFQNSIDAMLKNGLTKLSGELFSLVTTSIIVLIYVFFLLLGSVDVPSPDSSLQRINQQIRNYLSLKTLISMATGGLFGLTLWIFGVPMALTFGVMAFLLNFIPNIGPMVATILPIPLIILQPEGSIAWMTVTILAISSIQLTSGNVIEPKLMGDSSGLHPVIILLALMFWGMMWGITGMFLATPIAAGIKIALESIDSTKPITELMAGRWNEAFSRKA</sequence>
<feature type="transmembrane region" description="Helical" evidence="8">
    <location>
        <begin position="63"/>
        <end position="88"/>
    </location>
</feature>
<comment type="similarity">
    <text evidence="2">Belongs to the autoinducer-2 exporter (AI-2E) (TC 2.A.86) family.</text>
</comment>
<dbReference type="GO" id="GO:0055085">
    <property type="term" value="P:transmembrane transport"/>
    <property type="evidence" value="ECO:0007669"/>
    <property type="project" value="TreeGrafter"/>
</dbReference>
<evidence type="ECO:0000256" key="8">
    <source>
        <dbReference type="SAM" id="Phobius"/>
    </source>
</evidence>
<dbReference type="RefSeq" id="WP_145352361.1">
    <property type="nucleotide sequence ID" value="NZ_CP036262.1"/>
</dbReference>
<evidence type="ECO:0000256" key="7">
    <source>
        <dbReference type="ARBA" id="ARBA00023136"/>
    </source>
</evidence>
<dbReference type="GO" id="GO:0005886">
    <property type="term" value="C:plasma membrane"/>
    <property type="evidence" value="ECO:0007669"/>
    <property type="project" value="UniProtKB-SubCell"/>
</dbReference>
<keyword evidence="6 8" id="KW-1133">Transmembrane helix</keyword>
<keyword evidence="5 8" id="KW-0812">Transmembrane</keyword>
<comment type="subcellular location">
    <subcellularLocation>
        <location evidence="1">Cell membrane</location>
        <topology evidence="1">Multi-pass membrane protein</topology>
    </subcellularLocation>
</comment>
<keyword evidence="4" id="KW-1003">Cell membrane</keyword>
<dbReference type="Pfam" id="PF01594">
    <property type="entry name" value="AI-2E_transport"/>
    <property type="match status" value="1"/>
</dbReference>
<evidence type="ECO:0000313" key="10">
    <source>
        <dbReference type="Proteomes" id="UP000320672"/>
    </source>
</evidence>